<comment type="caution">
    <text evidence="1">The sequence shown here is derived from an EMBL/GenBank/DDBJ whole genome shotgun (WGS) entry which is preliminary data.</text>
</comment>
<dbReference type="GO" id="GO:0006898">
    <property type="term" value="P:receptor-mediated endocytosis"/>
    <property type="evidence" value="ECO:0007669"/>
    <property type="project" value="TreeGrafter"/>
</dbReference>
<dbReference type="SUPFAM" id="SSF48371">
    <property type="entry name" value="ARM repeat"/>
    <property type="match status" value="4"/>
</dbReference>
<dbReference type="GO" id="GO:0009506">
    <property type="term" value="C:plasmodesma"/>
    <property type="evidence" value="ECO:0007669"/>
    <property type="project" value="TreeGrafter"/>
</dbReference>
<name>A0AAV7FDM2_ARIFI</name>
<dbReference type="PANTHER" id="PTHR10292">
    <property type="entry name" value="CLATHRIN HEAVY CHAIN RELATED"/>
    <property type="match status" value="1"/>
</dbReference>
<dbReference type="Pfam" id="PF00637">
    <property type="entry name" value="Clathrin"/>
    <property type="match status" value="2"/>
</dbReference>
<evidence type="ECO:0000313" key="1">
    <source>
        <dbReference type="EMBL" id="KAG9457847.1"/>
    </source>
</evidence>
<dbReference type="Proteomes" id="UP000825729">
    <property type="component" value="Unassembled WGS sequence"/>
</dbReference>
<reference evidence="1 2" key="1">
    <citation type="submission" date="2021-07" db="EMBL/GenBank/DDBJ databases">
        <title>The Aristolochia fimbriata genome: insights into angiosperm evolution, floral development and chemical biosynthesis.</title>
        <authorList>
            <person name="Jiao Y."/>
        </authorList>
    </citation>
    <scope>NUCLEOTIDE SEQUENCE [LARGE SCALE GENOMIC DNA]</scope>
    <source>
        <strain evidence="1">IBCAS-2021</strain>
        <tissue evidence="1">Leaf</tissue>
    </source>
</reference>
<dbReference type="GO" id="GO:0071439">
    <property type="term" value="C:clathrin complex"/>
    <property type="evidence" value="ECO:0007669"/>
    <property type="project" value="TreeGrafter"/>
</dbReference>
<dbReference type="PANTHER" id="PTHR10292:SF1">
    <property type="entry name" value="CLATHRIN HEAVY CHAIN"/>
    <property type="match status" value="1"/>
</dbReference>
<dbReference type="GO" id="GO:0005794">
    <property type="term" value="C:Golgi apparatus"/>
    <property type="evidence" value="ECO:0007669"/>
    <property type="project" value="TreeGrafter"/>
</dbReference>
<proteinExistence type="predicted"/>
<accession>A0AAV7FDM2</accession>
<dbReference type="EMBL" id="JAINDJ010000002">
    <property type="protein sequence ID" value="KAG9457847.1"/>
    <property type="molecule type" value="Genomic_DNA"/>
</dbReference>
<dbReference type="GO" id="GO:0005886">
    <property type="term" value="C:plasma membrane"/>
    <property type="evidence" value="ECO:0007669"/>
    <property type="project" value="TreeGrafter"/>
</dbReference>
<organism evidence="1 2">
    <name type="scientific">Aristolochia fimbriata</name>
    <name type="common">White veined hardy Dutchman's pipe vine</name>
    <dbReference type="NCBI Taxonomy" id="158543"/>
    <lineage>
        <taxon>Eukaryota</taxon>
        <taxon>Viridiplantae</taxon>
        <taxon>Streptophyta</taxon>
        <taxon>Embryophyta</taxon>
        <taxon>Tracheophyta</taxon>
        <taxon>Spermatophyta</taxon>
        <taxon>Magnoliopsida</taxon>
        <taxon>Magnoliidae</taxon>
        <taxon>Piperales</taxon>
        <taxon>Aristolochiaceae</taxon>
        <taxon>Aristolochia</taxon>
    </lineage>
</organism>
<evidence type="ECO:0000313" key="2">
    <source>
        <dbReference type="Proteomes" id="UP000825729"/>
    </source>
</evidence>
<gene>
    <name evidence="1" type="ORF">H6P81_002355</name>
</gene>
<protein>
    <submittedName>
        <fullName evidence="1">Uncharacterized protein</fullName>
    </submittedName>
</protein>
<keyword evidence="2" id="KW-1185">Reference proteome</keyword>
<dbReference type="InterPro" id="IPR055358">
    <property type="entry name" value="CHCR"/>
</dbReference>
<dbReference type="InterPro" id="IPR016024">
    <property type="entry name" value="ARM-type_fold"/>
</dbReference>
<dbReference type="AlphaFoldDB" id="A0AAV7FDM2"/>
<sequence length="1104" mass="126835">MKAKLLDARPLMNVCGHFGFVPDLTHYHVNPGNAPLVVVQLCDDECPEDFIKVLLYLSVLSFQMILLFSNVERCELLETRLIAIYIYIAKATGIVAADGFPVVVGERLDLDIHFMYIEGAAKTGQIKDVKVSYPLPCMPTTCFDILKDMGKKFHQGLTLSVRSFLPDDPLVQQCEKRLRDASYLKRDELLRIYIAKATGIVLPMVFLWLSEKDDPLVEQCEKRLRGVELVETDLIVAIYIAKATGIVSAYGFPVVVGERLDSDIHFKYIEGSSKTGQIEYVKRVTKESKFYDPEKTKNLLMKAKLLDARPLMNVCGRFGFVPDLTHYHAAKEYPQELGVNACIRLFEQFKSYEGSYFFLWTYLCSRLDPDIHLMYIEGAAKTGQIKDVNPRKAPLVVVQLCDDECPEDFIKVLLYLSVLSFQMILLFSNVERRELVETRRIAAYILRRPLVLYLPMVFLWLLEKGEEILGRLFEQFKSYEGLYFFLGRYLSSRLDPDIHFKHTEGVAKTGQINYVERVTRESKFYDPEKKKNLLMKAMLPDARPLINVNPGNGPLVVVQLLDDECPEDFINLSVLSFQRILLWCNVDRRELVETRRIAAYILRRPLVLYLPMVFLWLLEKGEEIFGRSYPLPCMPTICFDILKDMAKKWLFSCWMMSVLKISSRSYSICPFFPSRGSSCGAMLRDAGYLKRDELQRLYIAKATDIVSAYGFPVVVGERLDPDIHFKHSEGVAKTGQINYVERVTRESKFYDPEKKKNLLMKAMLPDARPLINVCGRFGFVPDLTHYDVNPGNGPLVVVQLLDDECPEDFINLSVLSFQRILLWCNVDRRELVETRRIAAYILRRPLAAKVYPQPLGVDACIRLFEQFKSYEGSYFFLGTYLSSRLDPDIHFKHIEGAAKKMARSNMLNAAAKEYPQPLGVDACIRLFEQFKSYEGLYFFLGRYLSSRLDPDIHFKHTEGVAKTGQINYVERVTRESKFYDPEEKEFAHESYATGCQASDKCLWRFGFVPDLTHYHVNPGNGPLVVVQLLDDECPEDFINLSVLSFQRILLWLIDAIYLKRDELLRIYIAKATGIVSAYGFPVVVRERLDPDIHFKHVEGAAKTG</sequence>
<dbReference type="GO" id="GO:0032051">
    <property type="term" value="F:clathrin light chain binding"/>
    <property type="evidence" value="ECO:0007669"/>
    <property type="project" value="TreeGrafter"/>
</dbReference>
<dbReference type="GO" id="GO:0009507">
    <property type="term" value="C:chloroplast"/>
    <property type="evidence" value="ECO:0007669"/>
    <property type="project" value="TreeGrafter"/>
</dbReference>